<feature type="transmembrane region" description="Helical" evidence="1">
    <location>
        <begin position="7"/>
        <end position="27"/>
    </location>
</feature>
<keyword evidence="1" id="KW-0472">Membrane</keyword>
<evidence type="ECO:0000313" key="2">
    <source>
        <dbReference type="EMBL" id="RDY28332.1"/>
    </source>
</evidence>
<accession>A0A371J6F2</accession>
<dbReference type="Proteomes" id="UP000215694">
    <property type="component" value="Unassembled WGS sequence"/>
</dbReference>
<keyword evidence="1" id="KW-0812">Transmembrane</keyword>
<organism evidence="2 3">
    <name type="scientific">Romboutsia weinsteinii</name>
    <dbReference type="NCBI Taxonomy" id="2020949"/>
    <lineage>
        <taxon>Bacteria</taxon>
        <taxon>Bacillati</taxon>
        <taxon>Bacillota</taxon>
        <taxon>Clostridia</taxon>
        <taxon>Peptostreptococcales</taxon>
        <taxon>Peptostreptococcaceae</taxon>
        <taxon>Romboutsia</taxon>
    </lineage>
</organism>
<dbReference type="EMBL" id="NOJY02000007">
    <property type="protein sequence ID" value="RDY28332.1"/>
    <property type="molecule type" value="Genomic_DNA"/>
</dbReference>
<keyword evidence="3" id="KW-1185">Reference proteome</keyword>
<sequence length="92" mass="10564">MLDTIEFILKILFLILSIVWIGKIMILRTDKQIVINPLLIAISAILVILPETKDNFDIIGFDIQNIRIFLYALYSIVVMMGVYATSRKNGMF</sequence>
<gene>
    <name evidence="2" type="ORF">CHL78_005375</name>
</gene>
<evidence type="ECO:0000256" key="1">
    <source>
        <dbReference type="SAM" id="Phobius"/>
    </source>
</evidence>
<protein>
    <submittedName>
        <fullName evidence="2">Uncharacterized protein</fullName>
    </submittedName>
</protein>
<dbReference type="AlphaFoldDB" id="A0A371J6F2"/>
<evidence type="ECO:0000313" key="3">
    <source>
        <dbReference type="Proteomes" id="UP000215694"/>
    </source>
</evidence>
<name>A0A371J6F2_9FIRM</name>
<dbReference type="OrthoDB" id="1753590at2"/>
<comment type="caution">
    <text evidence="2">The sequence shown here is derived from an EMBL/GenBank/DDBJ whole genome shotgun (WGS) entry which is preliminary data.</text>
</comment>
<feature type="transmembrane region" description="Helical" evidence="1">
    <location>
        <begin position="33"/>
        <end position="49"/>
    </location>
</feature>
<proteinExistence type="predicted"/>
<keyword evidence="1" id="KW-1133">Transmembrane helix</keyword>
<dbReference type="RefSeq" id="WP_094367641.1">
    <property type="nucleotide sequence ID" value="NZ_NOJY02000007.1"/>
</dbReference>
<feature type="transmembrane region" description="Helical" evidence="1">
    <location>
        <begin position="69"/>
        <end position="86"/>
    </location>
</feature>
<reference evidence="2 3" key="1">
    <citation type="journal article" date="2017" name="Genome Announc.">
        <title>Draft Genome Sequence of Romboutsia weinsteinii sp. nov. Strain CCRI-19649(T) Isolated from Surface Water.</title>
        <authorList>
            <person name="Maheux A.F."/>
            <person name="Boudreau D.K."/>
            <person name="Berube E."/>
            <person name="Boissinot M."/>
            <person name="Cantin P."/>
            <person name="Raymond F."/>
            <person name="Corbeil J."/>
            <person name="Omar R.F."/>
            <person name="Bergeron M.G."/>
        </authorList>
    </citation>
    <scope>NUCLEOTIDE SEQUENCE [LARGE SCALE GENOMIC DNA]</scope>
    <source>
        <strain evidence="2 3">CCRI-19649</strain>
    </source>
</reference>